<reference evidence="1 2" key="1">
    <citation type="journal article" date="2010" name="Int. J. Syst. Evol. Microbiol.">
        <title>Thiohalobacter thiocyanaticus gen. nov., sp. nov., a moderately halophilic, sulfur-oxidizing gammaproteobacterium from hypersaline lakes, that utilizes thiocyanate.</title>
        <authorList>
            <person name="Sorokin D.Y."/>
            <person name="Kovaleva O.L."/>
            <person name="Tourova T.P."/>
            <person name="Muyzer G."/>
        </authorList>
    </citation>
    <scope>NUCLEOTIDE SEQUENCE [LARGE SCALE GENOMIC DNA]</scope>
    <source>
        <strain evidence="1 2">Hrh1</strain>
    </source>
</reference>
<keyword evidence="2" id="KW-1185">Reference proteome</keyword>
<evidence type="ECO:0000313" key="2">
    <source>
        <dbReference type="Proteomes" id="UP000287798"/>
    </source>
</evidence>
<gene>
    <name evidence="1" type="ORF">D6C00_14840</name>
</gene>
<evidence type="ECO:0000313" key="1">
    <source>
        <dbReference type="EMBL" id="RRQ20032.1"/>
    </source>
</evidence>
<proteinExistence type="predicted"/>
<dbReference type="Proteomes" id="UP000287798">
    <property type="component" value="Unassembled WGS sequence"/>
</dbReference>
<dbReference type="AlphaFoldDB" id="A0A426QE35"/>
<name>A0A426QE35_9GAMM</name>
<comment type="caution">
    <text evidence="1">The sequence shown here is derived from an EMBL/GenBank/DDBJ whole genome shotgun (WGS) entry which is preliminary data.</text>
</comment>
<dbReference type="EMBL" id="QZMU01000002">
    <property type="protein sequence ID" value="RRQ20032.1"/>
    <property type="molecule type" value="Genomic_DNA"/>
</dbReference>
<sequence>MITRPVWALIFSATLFVVVSSSIYLRTHPEALSGLFTREPAAPEYRLGSFYAEGAAGSQQIMAIADFLREQDGVVYVRIEAGNYFVVKFDRNRFDWQNTWRAIRYNEWARFSVTDFVVEEL</sequence>
<protein>
    <submittedName>
        <fullName evidence="1">Uncharacterized protein</fullName>
    </submittedName>
</protein>
<organism evidence="1 2">
    <name type="scientific">Thiohalobacter thiocyanaticus</name>
    <dbReference type="NCBI Taxonomy" id="585455"/>
    <lineage>
        <taxon>Bacteria</taxon>
        <taxon>Pseudomonadati</taxon>
        <taxon>Pseudomonadota</taxon>
        <taxon>Gammaproteobacteria</taxon>
        <taxon>Thiohalobacterales</taxon>
        <taxon>Thiohalobacteraceae</taxon>
        <taxon>Thiohalobacter</taxon>
    </lineage>
</organism>
<dbReference type="RefSeq" id="WP_125182594.1">
    <property type="nucleotide sequence ID" value="NZ_QZMU01000002.1"/>
</dbReference>
<accession>A0A426QE35</accession>
<dbReference type="OrthoDB" id="9832339at2"/>